<dbReference type="EMBL" id="FTOV01000001">
    <property type="protein sequence ID" value="SIS61594.1"/>
    <property type="molecule type" value="Genomic_DNA"/>
</dbReference>
<accession>A0A1N7KJB1</accession>
<dbReference type="Proteomes" id="UP000185781">
    <property type="component" value="Unassembled WGS sequence"/>
</dbReference>
<gene>
    <name evidence="1" type="ORF">SAMN05421785_101532</name>
</gene>
<dbReference type="OrthoDB" id="1352698at2"/>
<evidence type="ECO:0000313" key="1">
    <source>
        <dbReference type="EMBL" id="SIS61594.1"/>
    </source>
</evidence>
<name>A0A1N7KJB1_9FLAO</name>
<dbReference type="RefSeq" id="WP_076390351.1">
    <property type="nucleotide sequence ID" value="NZ_FTOV01000001.1"/>
</dbReference>
<proteinExistence type="predicted"/>
<dbReference type="STRING" id="373672.SAMN05421785_101532"/>
<dbReference type="AlphaFoldDB" id="A0A1N7KJB1"/>
<sequence>MTDEKKEKLERIFEIIKDQLEPETEYYSYQTYRSRQSFYKVTEGRRDDNVPKVIHWKNNRENLEGTDFNILEVLYDFNRNSEYDKITFFTLSKEKGFTNKTVDAKLLIELMKLALFSDIESGSGRREESVIKIIPSKNSDRLNLDIFTKIHDADGGIRESDFAEVEKYVDCLYHRLDQKLEVIYTSASEHAIEILTVPEISGLTSLYAPVEDLSLEASETEKVYEFLESWSDAKIAKALEVINTNPVLKANVEKRYLKFIRSRVGNDAGLDAFVKAGLTRKEFNLLNGKDFDKNFISFSYFQEEECQLVVNFIGSLVMNYLDIDQFKKEAQAAETEEDLLKIYSYAADIVKKGILEEAKTNPDGWFSKLSIKFANLKVYDVLFEKTDFTIPNLNCLKAFIFYLGINTHRSVYLDIFQSTCKELTEFFWLLPSVPQSSWGDTELKLPEYPLKFSRTAIYRLGDGKRWRNKSFPEKSSK</sequence>
<reference evidence="1 2" key="1">
    <citation type="submission" date="2017-01" db="EMBL/GenBank/DDBJ databases">
        <authorList>
            <person name="Mah S.A."/>
            <person name="Swanson W.J."/>
            <person name="Moy G.W."/>
            <person name="Vacquier V.D."/>
        </authorList>
    </citation>
    <scope>NUCLEOTIDE SEQUENCE [LARGE SCALE GENOMIC DNA]</scope>
    <source>
        <strain evidence="1 2">DSM 18014</strain>
    </source>
</reference>
<organism evidence="1 2">
    <name type="scientific">Chryseobacterium gambrini</name>
    <dbReference type="NCBI Taxonomy" id="373672"/>
    <lineage>
        <taxon>Bacteria</taxon>
        <taxon>Pseudomonadati</taxon>
        <taxon>Bacteroidota</taxon>
        <taxon>Flavobacteriia</taxon>
        <taxon>Flavobacteriales</taxon>
        <taxon>Weeksellaceae</taxon>
        <taxon>Chryseobacterium group</taxon>
        <taxon>Chryseobacterium</taxon>
    </lineage>
</organism>
<evidence type="ECO:0000313" key="2">
    <source>
        <dbReference type="Proteomes" id="UP000185781"/>
    </source>
</evidence>
<protein>
    <submittedName>
        <fullName evidence="1">Uncharacterized protein</fullName>
    </submittedName>
</protein>